<protein>
    <submittedName>
        <fullName evidence="1">Uncharacterized protein</fullName>
    </submittedName>
</protein>
<evidence type="ECO:0000313" key="2">
    <source>
        <dbReference type="Proteomes" id="UP001642484"/>
    </source>
</evidence>
<dbReference type="Gene3D" id="3.40.50.300">
    <property type="entry name" value="P-loop containing nucleotide triphosphate hydrolases"/>
    <property type="match status" value="1"/>
</dbReference>
<dbReference type="PANTHER" id="PTHR10751">
    <property type="entry name" value="GUANYLATE BINDING PROTEIN"/>
    <property type="match status" value="1"/>
</dbReference>
<dbReference type="EMBL" id="CAXAMN010008947">
    <property type="protein sequence ID" value="CAK9027236.1"/>
    <property type="molecule type" value="Genomic_DNA"/>
</dbReference>
<evidence type="ECO:0000313" key="1">
    <source>
        <dbReference type="EMBL" id="CAK9027236.1"/>
    </source>
</evidence>
<name>A0ABP0KK92_9DINO</name>
<gene>
    <name evidence="1" type="ORF">CCMP2556_LOCUS16686</name>
</gene>
<accession>A0ABP0KK92</accession>
<reference evidence="1 2" key="1">
    <citation type="submission" date="2024-02" db="EMBL/GenBank/DDBJ databases">
        <authorList>
            <person name="Chen Y."/>
            <person name="Shah S."/>
            <person name="Dougan E. K."/>
            <person name="Thang M."/>
            <person name="Chan C."/>
        </authorList>
    </citation>
    <scope>NUCLEOTIDE SEQUENCE [LARGE SCALE GENOMIC DNA]</scope>
</reference>
<dbReference type="InterPro" id="IPR027417">
    <property type="entry name" value="P-loop_NTPase"/>
</dbReference>
<organism evidence="1 2">
    <name type="scientific">Durusdinium trenchii</name>
    <dbReference type="NCBI Taxonomy" id="1381693"/>
    <lineage>
        <taxon>Eukaryota</taxon>
        <taxon>Sar</taxon>
        <taxon>Alveolata</taxon>
        <taxon>Dinophyceae</taxon>
        <taxon>Suessiales</taxon>
        <taxon>Symbiodiniaceae</taxon>
        <taxon>Durusdinium</taxon>
    </lineage>
</organism>
<proteinExistence type="predicted"/>
<comment type="caution">
    <text evidence="1">The sequence shown here is derived from an EMBL/GenBank/DDBJ whole genome shotgun (WGS) entry which is preliminary data.</text>
</comment>
<dbReference type="Proteomes" id="UP001642484">
    <property type="component" value="Unassembled WGS sequence"/>
</dbReference>
<sequence>MLARRAQLFRTRTSTEPATLVTPEFLSVRSFPPLTWVVEDFVQEMPESVAHAMDPATAWLRSYLSHVNDSAGEEIHILSRLYSDVKVKTLFLPATSKSDLQDLSKLEWTKLTPEFKKELGDLKQHILGSLHARSFEGEPMTGRTLERSLRFIVQGLQRGMFHELPSIWMTWTQQVAEMSLQDADTWFSSFLAAIDHDEDPLPLRDFNNKVEDARTKSVQFYMELLRDFDVSPDIPELRKRMAVHFQHKLILYHERVQRWMGELIAREKDAFAKLLSQRELPFDPDLFRKKGEDAIRQLVGDFNGKLQVFASRGKHPVHGKPAQMPVFTQDPSSQLSTDLHTLLSARELENEREIAQYFKAAVAAAEEAVDRELKVLGNKLLGKAQIKELHSIVQSRCWQAFEDKLAGHKWMKLLHHHKTHKSLVQTEMYENKMARFNSANDQRLSAHFRTALERCRSSYKTRKNNMATPVSEDDLKAEHRQLAASVREQLDEDGRDLQDTDAYRGVLRSLDTALDEGLTQIRQKNVELWKVHSDEATRCALKENDAVQKNCRYICLFTWVPMVHKAKSRKHLLQCLSRSGTGTRMSQSMQNQVFEDWYNKELAHDAANVWTNFCLFLVTPIIGFLGLCLVTGCGRRPPPPVPQMPQQYGFTNSCQRPPWG</sequence>
<keyword evidence="2" id="KW-1185">Reference proteome</keyword>